<evidence type="ECO:0000259" key="13">
    <source>
        <dbReference type="PROSITE" id="PS50800"/>
    </source>
</evidence>
<dbReference type="Pfam" id="PF02735">
    <property type="entry name" value="Ku"/>
    <property type="match status" value="1"/>
</dbReference>
<keyword evidence="8" id="KW-0238">DNA-binding</keyword>
<dbReference type="CDD" id="cd00788">
    <property type="entry name" value="KU70"/>
    <property type="match status" value="1"/>
</dbReference>
<dbReference type="SUPFAM" id="SSF68906">
    <property type="entry name" value="SAP domain"/>
    <property type="match status" value="1"/>
</dbReference>
<dbReference type="GO" id="GO:0042162">
    <property type="term" value="F:telomeric DNA binding"/>
    <property type="evidence" value="ECO:0007669"/>
    <property type="project" value="InterPro"/>
</dbReference>
<protein>
    <recommendedName>
        <fullName evidence="13">SAP domain-containing protein</fullName>
    </recommendedName>
</protein>
<feature type="region of interest" description="Disordered" evidence="12">
    <location>
        <begin position="1"/>
        <end position="30"/>
    </location>
</feature>
<comment type="subcellular location">
    <subcellularLocation>
        <location evidence="1">Nucleus</location>
    </subcellularLocation>
</comment>
<dbReference type="PIRSF" id="PIRSF003033">
    <property type="entry name" value="Ku70"/>
    <property type="match status" value="1"/>
</dbReference>
<dbReference type="FunFam" id="2.40.290.10:FF:000001">
    <property type="entry name" value="X-ray repair cross complementing 6"/>
    <property type="match status" value="1"/>
</dbReference>
<dbReference type="GO" id="GO:0005524">
    <property type="term" value="F:ATP binding"/>
    <property type="evidence" value="ECO:0007669"/>
    <property type="project" value="UniProtKB-KW"/>
</dbReference>
<dbReference type="PANTHER" id="PTHR12604:SF2">
    <property type="entry name" value="X-RAY REPAIR CROSS-COMPLEMENTING PROTEIN 6"/>
    <property type="match status" value="1"/>
</dbReference>
<dbReference type="GO" id="GO:0016787">
    <property type="term" value="F:hydrolase activity"/>
    <property type="evidence" value="ECO:0007669"/>
    <property type="project" value="UniProtKB-KW"/>
</dbReference>
<dbReference type="SUPFAM" id="SSF100939">
    <property type="entry name" value="SPOC domain-like"/>
    <property type="match status" value="1"/>
</dbReference>
<keyword evidence="11" id="KW-0539">Nucleus</keyword>
<dbReference type="GO" id="GO:0003678">
    <property type="term" value="F:DNA helicase activity"/>
    <property type="evidence" value="ECO:0007669"/>
    <property type="project" value="InterPro"/>
</dbReference>
<dbReference type="EMBL" id="CAUJNA010003484">
    <property type="protein sequence ID" value="CAJ1403206.1"/>
    <property type="molecule type" value="Genomic_DNA"/>
</dbReference>
<dbReference type="NCBIfam" id="TIGR00578">
    <property type="entry name" value="ku70"/>
    <property type="match status" value="1"/>
</dbReference>
<dbReference type="Gene3D" id="4.10.970.10">
    <property type="entry name" value="Ku70, bridge and pillars"/>
    <property type="match status" value="1"/>
</dbReference>
<keyword evidence="5" id="KW-0378">Hydrolase</keyword>
<comment type="caution">
    <text evidence="14">The sequence shown here is derived from an EMBL/GenBank/DDBJ whole genome shotgun (WGS) entry which is preliminary data.</text>
</comment>
<dbReference type="Gene3D" id="3.40.50.410">
    <property type="entry name" value="von Willebrand factor, type A domain"/>
    <property type="match status" value="1"/>
</dbReference>
<dbReference type="Gene3D" id="2.40.290.10">
    <property type="match status" value="1"/>
</dbReference>
<reference evidence="14" key="1">
    <citation type="submission" date="2023-08" db="EMBL/GenBank/DDBJ databases">
        <authorList>
            <person name="Chen Y."/>
            <person name="Shah S."/>
            <person name="Dougan E. K."/>
            <person name="Thang M."/>
            <person name="Chan C."/>
        </authorList>
    </citation>
    <scope>NUCLEOTIDE SEQUENCE</scope>
</reference>
<organism evidence="14 15">
    <name type="scientific">Effrenium voratum</name>
    <dbReference type="NCBI Taxonomy" id="2562239"/>
    <lineage>
        <taxon>Eukaryota</taxon>
        <taxon>Sar</taxon>
        <taxon>Alveolata</taxon>
        <taxon>Dinophyceae</taxon>
        <taxon>Suessiales</taxon>
        <taxon>Symbiodiniaceae</taxon>
        <taxon>Effrenium</taxon>
    </lineage>
</organism>
<dbReference type="InterPro" id="IPR016194">
    <property type="entry name" value="SPOC-like_C_dom_sf"/>
</dbReference>
<dbReference type="GO" id="GO:0000723">
    <property type="term" value="P:telomere maintenance"/>
    <property type="evidence" value="ECO:0007669"/>
    <property type="project" value="InterPro"/>
</dbReference>
<dbReference type="GO" id="GO:0006310">
    <property type="term" value="P:DNA recombination"/>
    <property type="evidence" value="ECO:0007669"/>
    <property type="project" value="UniProtKB-KW"/>
</dbReference>
<keyword evidence="4" id="KW-0227">DNA damage</keyword>
<dbReference type="PROSITE" id="PS50800">
    <property type="entry name" value="SAP"/>
    <property type="match status" value="1"/>
</dbReference>
<evidence type="ECO:0000256" key="12">
    <source>
        <dbReference type="SAM" id="MobiDB-lite"/>
    </source>
</evidence>
<dbReference type="InterPro" id="IPR006165">
    <property type="entry name" value="Ku70"/>
</dbReference>
<dbReference type="InterPro" id="IPR036465">
    <property type="entry name" value="vWFA_dom_sf"/>
</dbReference>
<evidence type="ECO:0000256" key="7">
    <source>
        <dbReference type="ARBA" id="ARBA00022840"/>
    </source>
</evidence>
<keyword evidence="15" id="KW-1185">Reference proteome</keyword>
<evidence type="ECO:0000313" key="15">
    <source>
        <dbReference type="Proteomes" id="UP001178507"/>
    </source>
</evidence>
<evidence type="ECO:0000256" key="8">
    <source>
        <dbReference type="ARBA" id="ARBA00023125"/>
    </source>
</evidence>
<evidence type="ECO:0000256" key="2">
    <source>
        <dbReference type="ARBA" id="ARBA00005240"/>
    </source>
</evidence>
<dbReference type="PANTHER" id="PTHR12604">
    <property type="entry name" value="KU AUTOANTIGEN DNA HELICASE"/>
    <property type="match status" value="1"/>
</dbReference>
<keyword evidence="10" id="KW-0234">DNA repair</keyword>
<dbReference type="Gene3D" id="1.10.720.30">
    <property type="entry name" value="SAP domain"/>
    <property type="match status" value="1"/>
</dbReference>
<evidence type="ECO:0000313" key="14">
    <source>
        <dbReference type="EMBL" id="CAJ1403206.1"/>
    </source>
</evidence>
<sequence length="611" mass="67969">MGDFDPTDYDGANIDPLNPEEEAEAPKGPQDVQQLKDAVLFVIDCSASSLEPLRPNGRCLMAEALATAAGVLKTKVITAPEDKVGVLLFGVREKQNPNNFEGIRLLHDLDRPTAHRIKQLEEEAKRPPKQMEERYGCGRAVPVSDVFWTSTTIFNLGANQSQFDCRIFLFTCNDSPAAPADEVQAARTRVQDLMDMGVEIEFFPLRFEDKDFAIDRFWGNLLPVDEADYVDRTALRLEQLERRIRMRIHRKRTLQRLAFYVCPGLEASVSVFVTMLEAKVPAPVYLLNENNKPLKAETKQICEQTGALLHPVDDIATYVEVANSRVFVSRGEAMEAKHLADPGIRLMGFKPQSCLKDHHRIFHAYFVYPNEKAVQGSAALLSALLRVLLDRKLLALCSYVARKNSEPVLVALLPQAEVEEEGEQLRPPGFHMIRLPWAEEIRSLSFPLPEGIPEIPDQLKAAARDVVEGLRLDDFAPGCAENPVLQRHYAAVQALALAEEQPEETLDVLQPDGATLEKKAPLLKAWKEAINACAPARLPKRAAGGGFEGEPAKRPKKEVPVPEGVEAMRALVHSGDAERLTVAVLKDWLKSQGVVNTGKKQDLLDRVRSLV</sequence>
<keyword evidence="7" id="KW-0067">ATP-binding</keyword>
<dbReference type="AlphaFoldDB" id="A0AA36NH19"/>
<comment type="similarity">
    <text evidence="2">Belongs to the ku70 family.</text>
</comment>
<dbReference type="Pfam" id="PF03730">
    <property type="entry name" value="Ku_C"/>
    <property type="match status" value="1"/>
</dbReference>
<evidence type="ECO:0000256" key="1">
    <source>
        <dbReference type="ARBA" id="ARBA00004123"/>
    </source>
</evidence>
<dbReference type="GO" id="GO:0003690">
    <property type="term" value="F:double-stranded DNA binding"/>
    <property type="evidence" value="ECO:0007669"/>
    <property type="project" value="TreeGrafter"/>
</dbReference>
<dbReference type="InterPro" id="IPR047087">
    <property type="entry name" value="KU70_core_dom"/>
</dbReference>
<dbReference type="InterPro" id="IPR005161">
    <property type="entry name" value="Ku_N"/>
</dbReference>
<dbReference type="SMART" id="SM00513">
    <property type="entry name" value="SAP"/>
    <property type="match status" value="1"/>
</dbReference>
<evidence type="ECO:0000256" key="4">
    <source>
        <dbReference type="ARBA" id="ARBA00022763"/>
    </source>
</evidence>
<dbReference type="GO" id="GO:0003684">
    <property type="term" value="F:damaged DNA binding"/>
    <property type="evidence" value="ECO:0007669"/>
    <property type="project" value="InterPro"/>
</dbReference>
<dbReference type="InterPro" id="IPR027388">
    <property type="entry name" value="Ku70_bridge/pillars_dom_sf"/>
</dbReference>
<evidence type="ECO:0000256" key="3">
    <source>
        <dbReference type="ARBA" id="ARBA00022741"/>
    </source>
</evidence>
<feature type="domain" description="SAP" evidence="13">
    <location>
        <begin position="577"/>
        <end position="611"/>
    </location>
</feature>
<evidence type="ECO:0000256" key="6">
    <source>
        <dbReference type="ARBA" id="ARBA00022806"/>
    </source>
</evidence>
<dbReference type="InterPro" id="IPR036361">
    <property type="entry name" value="SAP_dom_sf"/>
</dbReference>
<dbReference type="Pfam" id="PF03731">
    <property type="entry name" value="Ku_N"/>
    <property type="match status" value="1"/>
</dbReference>
<dbReference type="SMART" id="SM00559">
    <property type="entry name" value="Ku78"/>
    <property type="match status" value="1"/>
</dbReference>
<proteinExistence type="inferred from homology"/>
<dbReference type="GO" id="GO:0043564">
    <property type="term" value="C:Ku70:Ku80 complex"/>
    <property type="evidence" value="ECO:0007669"/>
    <property type="project" value="InterPro"/>
</dbReference>
<dbReference type="SUPFAM" id="SSF53300">
    <property type="entry name" value="vWA-like"/>
    <property type="match status" value="1"/>
</dbReference>
<dbReference type="InterPro" id="IPR006164">
    <property type="entry name" value="DNA_bd_Ku70/Ku80"/>
</dbReference>
<evidence type="ECO:0000256" key="10">
    <source>
        <dbReference type="ARBA" id="ARBA00023204"/>
    </source>
</evidence>
<evidence type="ECO:0000256" key="5">
    <source>
        <dbReference type="ARBA" id="ARBA00022801"/>
    </source>
</evidence>
<dbReference type="Pfam" id="PF02037">
    <property type="entry name" value="SAP"/>
    <property type="match status" value="1"/>
</dbReference>
<keyword evidence="6" id="KW-0347">Helicase</keyword>
<evidence type="ECO:0000256" key="9">
    <source>
        <dbReference type="ARBA" id="ARBA00023172"/>
    </source>
</evidence>
<keyword evidence="9" id="KW-0233">DNA recombination</keyword>
<dbReference type="Proteomes" id="UP001178507">
    <property type="component" value="Unassembled WGS sequence"/>
</dbReference>
<dbReference type="Gene3D" id="1.10.1600.10">
    <property type="match status" value="1"/>
</dbReference>
<dbReference type="InterPro" id="IPR005160">
    <property type="entry name" value="Ku_C"/>
</dbReference>
<accession>A0AA36NH19</accession>
<gene>
    <name evidence="14" type="ORF">EVOR1521_LOCUS25932</name>
</gene>
<dbReference type="InterPro" id="IPR003034">
    <property type="entry name" value="SAP_dom"/>
</dbReference>
<keyword evidence="3" id="KW-0547">Nucleotide-binding</keyword>
<dbReference type="GO" id="GO:0006303">
    <property type="term" value="P:double-strand break repair via nonhomologous end joining"/>
    <property type="evidence" value="ECO:0007669"/>
    <property type="project" value="InterPro"/>
</dbReference>
<name>A0AA36NH19_9DINO</name>
<evidence type="ECO:0000256" key="11">
    <source>
        <dbReference type="ARBA" id="ARBA00023242"/>
    </source>
</evidence>